<evidence type="ECO:0000313" key="4">
    <source>
        <dbReference type="Proteomes" id="UP000595703"/>
    </source>
</evidence>
<dbReference type="InterPro" id="IPR000719">
    <property type="entry name" value="Prot_kinase_dom"/>
</dbReference>
<dbReference type="Gene3D" id="1.10.510.10">
    <property type="entry name" value="Transferase(Phosphotransferase) domain 1"/>
    <property type="match status" value="1"/>
</dbReference>
<dbReference type="CDD" id="cd06257">
    <property type="entry name" value="DnaJ"/>
    <property type="match status" value="1"/>
</dbReference>
<feature type="compositionally biased region" description="Basic and acidic residues" evidence="1">
    <location>
        <begin position="28"/>
        <end position="38"/>
    </location>
</feature>
<dbReference type="InterPro" id="IPR036869">
    <property type="entry name" value="J_dom_sf"/>
</dbReference>
<reference evidence="3 4" key="4">
    <citation type="journal article" date="2020" name="Sci. Rep.">
        <title>beta-carboline chemical signals induce reveromycin production through a LuxR family regulator in Streptomyces sp. SN-593.</title>
        <authorList>
            <person name="Panthee S."/>
            <person name="Kito N."/>
            <person name="Hayashi T."/>
            <person name="Shimizu T."/>
            <person name="Ishikawa J."/>
            <person name="Hamamoto H."/>
            <person name="Osada H."/>
            <person name="Takahashi S."/>
        </authorList>
    </citation>
    <scope>NUCLEOTIDE SEQUENCE [LARGE SCALE GENOMIC DNA]</scope>
    <source>
        <strain evidence="3 4">SN-593</strain>
    </source>
</reference>
<sequence length="387" mass="41951">MSAADPRRSADPHRPAGPHRSAGPSRPADPDRAPDAHRATGRLGGPEEGGHPEPRTFDEALAVLDGAAAFPADPAHAATRYRRLARLLHPDTAPPGRTAQATAAFARLTAAWHDHDRQVLTGPRHTYVLGPLLAAGDLCDLRVARFDQDGERRAAVLKIPRAPRDNDLTEHEADVLTRLDTVAEPRHRAYAPTLLESFRHRAGDGTELRVNALAPLDGFHSLAAVAAAHPGGLDPRDAAWMWRRLLTALGWAHRAGLVHGAVFPEHVLIHPELHGLVLVDWCYATAVGTDVPVLVHHHAADYPPEARQHEPATAATDIHLASVCVRDLVGPRAPGPMRAFLRGCTLPGQNARPQDAWHLLAELDDLLDRLYGPRTFRPFTMPAVRAG</sequence>
<reference evidence="3 4" key="2">
    <citation type="journal article" date="2011" name="J. Antibiot.">
        <title>Furaquinocins I and J: novel polyketide isoprenoid hybrid compounds from Streptomyces reveromyceticus SN-593.</title>
        <authorList>
            <person name="Panthee S."/>
            <person name="Takahashi S."/>
            <person name="Takagi H."/>
            <person name="Nogawa T."/>
            <person name="Oowada E."/>
            <person name="Uramoto M."/>
            <person name="Osada H."/>
        </authorList>
    </citation>
    <scope>NUCLEOTIDE SEQUENCE [LARGE SCALE GENOMIC DNA]</scope>
    <source>
        <strain evidence="3 4">SN-593</strain>
    </source>
</reference>
<dbReference type="SUPFAM" id="SSF46565">
    <property type="entry name" value="Chaperone J-domain"/>
    <property type="match status" value="1"/>
</dbReference>
<name>A0A7U3VSD9_9ACTN</name>
<keyword evidence="4" id="KW-1185">Reference proteome</keyword>
<evidence type="ECO:0000256" key="1">
    <source>
        <dbReference type="SAM" id="MobiDB-lite"/>
    </source>
</evidence>
<dbReference type="Proteomes" id="UP000595703">
    <property type="component" value="Chromosome"/>
</dbReference>
<dbReference type="AlphaFoldDB" id="A0A7U3VSD9"/>
<dbReference type="SUPFAM" id="SSF56112">
    <property type="entry name" value="Protein kinase-like (PK-like)"/>
    <property type="match status" value="1"/>
</dbReference>
<dbReference type="GO" id="GO:0004672">
    <property type="term" value="F:protein kinase activity"/>
    <property type="evidence" value="ECO:0007669"/>
    <property type="project" value="InterPro"/>
</dbReference>
<feature type="region of interest" description="Disordered" evidence="1">
    <location>
        <begin position="1"/>
        <end position="55"/>
    </location>
</feature>
<gene>
    <name evidence="3" type="ORF">RVR_9349</name>
</gene>
<organism evidence="3 4">
    <name type="scientific">Actinacidiphila reveromycinica</name>
    <dbReference type="NCBI Taxonomy" id="659352"/>
    <lineage>
        <taxon>Bacteria</taxon>
        <taxon>Bacillati</taxon>
        <taxon>Actinomycetota</taxon>
        <taxon>Actinomycetes</taxon>
        <taxon>Kitasatosporales</taxon>
        <taxon>Streptomycetaceae</taxon>
        <taxon>Actinacidiphila</taxon>
    </lineage>
</organism>
<proteinExistence type="predicted"/>
<reference evidence="3 4" key="1">
    <citation type="journal article" date="2010" name="J. Bacteriol.">
        <title>Biochemical characterization of a novel indole prenyltransferase from Streptomyces sp. SN-593.</title>
        <authorList>
            <person name="Takahashi S."/>
            <person name="Takagi H."/>
            <person name="Toyoda A."/>
            <person name="Uramoto M."/>
            <person name="Nogawa T."/>
            <person name="Ueki M."/>
            <person name="Sakaki Y."/>
            <person name="Osada H."/>
        </authorList>
    </citation>
    <scope>NUCLEOTIDE SEQUENCE [LARGE SCALE GENOMIC DNA]</scope>
    <source>
        <strain evidence="3 4">SN-593</strain>
    </source>
</reference>
<reference evidence="3 4" key="3">
    <citation type="journal article" date="2011" name="Nat. Chem. Biol.">
        <title>Reveromycin A biosynthesis uses RevG and RevJ for stereospecific spiroacetal formation.</title>
        <authorList>
            <person name="Takahashi S."/>
            <person name="Toyoda A."/>
            <person name="Sekiyama Y."/>
            <person name="Takagi H."/>
            <person name="Nogawa T."/>
            <person name="Uramoto M."/>
            <person name="Suzuki R."/>
            <person name="Koshino H."/>
            <person name="Kumano T."/>
            <person name="Panthee S."/>
            <person name="Dairi T."/>
            <person name="Ishikawa J."/>
            <person name="Ikeda H."/>
            <person name="Sakaki Y."/>
            <person name="Osada H."/>
        </authorList>
    </citation>
    <scope>NUCLEOTIDE SEQUENCE [LARGE SCALE GENOMIC DNA]</scope>
    <source>
        <strain evidence="3 4">SN-593</strain>
    </source>
</reference>
<dbReference type="KEGG" id="arev:RVR_9349"/>
<evidence type="ECO:0000313" key="3">
    <source>
        <dbReference type="EMBL" id="BBB01781.1"/>
    </source>
</evidence>
<dbReference type="PROSITE" id="PS50011">
    <property type="entry name" value="PROTEIN_KINASE_DOM"/>
    <property type="match status" value="1"/>
</dbReference>
<feature type="domain" description="Protein kinase" evidence="2">
    <location>
        <begin position="127"/>
        <end position="387"/>
    </location>
</feature>
<dbReference type="RefSeq" id="WP_237405484.1">
    <property type="nucleotide sequence ID" value="NZ_AP018365.1"/>
</dbReference>
<protein>
    <recommendedName>
        <fullName evidence="2">Protein kinase domain-containing protein</fullName>
    </recommendedName>
</protein>
<dbReference type="InterPro" id="IPR011009">
    <property type="entry name" value="Kinase-like_dom_sf"/>
</dbReference>
<dbReference type="GO" id="GO:0005524">
    <property type="term" value="F:ATP binding"/>
    <property type="evidence" value="ECO:0007669"/>
    <property type="project" value="InterPro"/>
</dbReference>
<evidence type="ECO:0000259" key="2">
    <source>
        <dbReference type="PROSITE" id="PS50011"/>
    </source>
</evidence>
<dbReference type="EMBL" id="AP018365">
    <property type="protein sequence ID" value="BBB01781.1"/>
    <property type="molecule type" value="Genomic_DNA"/>
</dbReference>
<accession>A0A7U3VSD9</accession>
<dbReference type="InterPro" id="IPR001623">
    <property type="entry name" value="DnaJ_domain"/>
</dbReference>
<feature type="compositionally biased region" description="Basic and acidic residues" evidence="1">
    <location>
        <begin position="1"/>
        <end position="14"/>
    </location>
</feature>